<keyword evidence="3" id="KW-1185">Reference proteome</keyword>
<evidence type="ECO:0008006" key="4">
    <source>
        <dbReference type="Google" id="ProtNLM"/>
    </source>
</evidence>
<dbReference type="Proteomes" id="UP001342418">
    <property type="component" value="Chromosome"/>
</dbReference>
<proteinExistence type="predicted"/>
<gene>
    <name evidence="2" type="ORF">NTH_03193</name>
</gene>
<keyword evidence="1" id="KW-0472">Membrane</keyword>
<dbReference type="RefSeq" id="WP_338530922.1">
    <property type="nucleotide sequence ID" value="NZ_CP030941.1"/>
</dbReference>
<reference evidence="2 3" key="1">
    <citation type="submission" date="2018-07" db="EMBL/GenBank/DDBJ databases">
        <title>Genome sequence of Nitratireductor thuwali#1536.</title>
        <authorList>
            <person name="Michoud G."/>
            <person name="Merlino G."/>
            <person name="Sefrji F.O."/>
            <person name="Daffonchio D."/>
        </authorList>
    </citation>
    <scope>NUCLEOTIDE SEQUENCE [LARGE SCALE GENOMIC DNA]</scope>
    <source>
        <strain evidence="3">Nit1536</strain>
    </source>
</reference>
<keyword evidence="1" id="KW-0812">Transmembrane</keyword>
<accession>A0ABY5ML46</accession>
<organism evidence="2 3">
    <name type="scientific">Nitratireductor thuwali</name>
    <dbReference type="NCBI Taxonomy" id="2267699"/>
    <lineage>
        <taxon>Bacteria</taxon>
        <taxon>Pseudomonadati</taxon>
        <taxon>Pseudomonadota</taxon>
        <taxon>Alphaproteobacteria</taxon>
        <taxon>Hyphomicrobiales</taxon>
        <taxon>Phyllobacteriaceae</taxon>
        <taxon>Nitratireductor</taxon>
    </lineage>
</organism>
<dbReference type="EMBL" id="CP030941">
    <property type="protein sequence ID" value="UUP18709.1"/>
    <property type="molecule type" value="Genomic_DNA"/>
</dbReference>
<protein>
    <recommendedName>
        <fullName evidence="4">DUF1440 domain-containing protein</fullName>
    </recommendedName>
</protein>
<feature type="transmembrane region" description="Helical" evidence="1">
    <location>
        <begin position="54"/>
        <end position="77"/>
    </location>
</feature>
<name>A0ABY5ML46_9HYPH</name>
<feature type="transmembrane region" description="Helical" evidence="1">
    <location>
        <begin position="118"/>
        <end position="135"/>
    </location>
</feature>
<evidence type="ECO:0000256" key="1">
    <source>
        <dbReference type="SAM" id="Phobius"/>
    </source>
</evidence>
<feature type="transmembrane region" description="Helical" evidence="1">
    <location>
        <begin position="84"/>
        <end position="106"/>
    </location>
</feature>
<evidence type="ECO:0000313" key="3">
    <source>
        <dbReference type="Proteomes" id="UP001342418"/>
    </source>
</evidence>
<keyword evidence="1" id="KW-1133">Transmembrane helix</keyword>
<sequence>MRRALFGALAGTCATMAMTAAMRRLHRALPADQRYPLPPREITSRTLPAPDARSATTAAILAHFGFGALAGAVYGCLPRPRPAGFVYGPAVWAVSYLGWVPAGRILAPADDHPGRRNALMLLVHVVWGTVLSVALDELNKAAEGGFGPGRSLDAEPQEAKDG</sequence>
<evidence type="ECO:0000313" key="2">
    <source>
        <dbReference type="EMBL" id="UUP18709.1"/>
    </source>
</evidence>